<dbReference type="PANTHER" id="PTHR21649">
    <property type="entry name" value="CHLOROPHYLL A/B BINDING PROTEIN"/>
    <property type="match status" value="1"/>
</dbReference>
<comment type="function">
    <text evidence="1">The light-harvesting complex (LHC) functions as a light receptor, it captures and delivers excitation energy to photosystems with which it is closely associated. Energy is transferred from the carotenoid and chlorophyll C (or B) to chlorophyll A and the photosynthetic reaction centers where it is used to synthesize ATP and reducing power.</text>
</comment>
<reference evidence="17 18" key="1">
    <citation type="journal article" date="2012" name="Genome Biol.">
        <title>Genome and low-iron response of an oceanic diatom adapted to chronic iron limitation.</title>
        <authorList>
            <person name="Lommer M."/>
            <person name="Specht M."/>
            <person name="Roy A.S."/>
            <person name="Kraemer L."/>
            <person name="Andreson R."/>
            <person name="Gutowska M.A."/>
            <person name="Wolf J."/>
            <person name="Bergner S.V."/>
            <person name="Schilhabel M.B."/>
            <person name="Klostermeier U.C."/>
            <person name="Beiko R.G."/>
            <person name="Rosenstiel P."/>
            <person name="Hippler M."/>
            <person name="Laroche J."/>
        </authorList>
    </citation>
    <scope>NUCLEOTIDE SEQUENCE [LARGE SCALE GENOMIC DNA]</scope>
    <source>
        <strain evidence="17 18">CCMP1005</strain>
    </source>
</reference>
<feature type="binding site" evidence="15">
    <location>
        <position position="177"/>
    </location>
    <ligand>
        <name>chlorophyll a</name>
        <dbReference type="ChEBI" id="CHEBI:58416"/>
        <label>1</label>
    </ligand>
</feature>
<dbReference type="GO" id="GO:0009765">
    <property type="term" value="P:photosynthesis, light harvesting"/>
    <property type="evidence" value="ECO:0007669"/>
    <property type="project" value="InterPro"/>
</dbReference>
<dbReference type="OrthoDB" id="39049at2759"/>
<evidence type="ECO:0000256" key="3">
    <source>
        <dbReference type="ARBA" id="ARBA00005933"/>
    </source>
</evidence>
<evidence type="ECO:0000256" key="13">
    <source>
        <dbReference type="ARBA" id="ARBA00023243"/>
    </source>
</evidence>
<keyword evidence="14" id="KW-0604">Photosystem II</keyword>
<dbReference type="SUPFAM" id="SSF103511">
    <property type="entry name" value="Chlorophyll a-b binding protein"/>
    <property type="match status" value="1"/>
</dbReference>
<evidence type="ECO:0000256" key="8">
    <source>
        <dbReference type="ARBA" id="ARBA00022692"/>
    </source>
</evidence>
<feature type="signal peptide" evidence="16">
    <location>
        <begin position="1"/>
        <end position="16"/>
    </location>
</feature>
<evidence type="ECO:0000256" key="10">
    <source>
        <dbReference type="ARBA" id="ARBA00022991"/>
    </source>
</evidence>
<evidence type="ECO:0000256" key="6">
    <source>
        <dbReference type="ARBA" id="ARBA00022531"/>
    </source>
</evidence>
<dbReference type="Proteomes" id="UP000266841">
    <property type="component" value="Unassembled WGS sequence"/>
</dbReference>
<feature type="binding site" description="axial binding residue" evidence="15">
    <location>
        <position position="132"/>
    </location>
    <ligand>
        <name>chlorophyll b</name>
        <dbReference type="ChEBI" id="CHEBI:61721"/>
        <label>1</label>
    </ligand>
    <ligandPart>
        <name>Mg</name>
        <dbReference type="ChEBI" id="CHEBI:25107"/>
    </ligandPart>
</feature>
<protein>
    <submittedName>
        <fullName evidence="17">Uncharacterized protein</fullName>
    </submittedName>
</protein>
<keyword evidence="6" id="KW-0602">Photosynthesis</keyword>
<keyword evidence="13" id="KW-0437">Light-harvesting polypeptide</keyword>
<feature type="binding site" evidence="15">
    <location>
        <position position="180"/>
    </location>
    <ligand>
        <name>chlorophyll a</name>
        <dbReference type="ChEBI" id="CHEBI:58416"/>
        <label>1</label>
    </ligand>
</feature>
<evidence type="ECO:0000256" key="16">
    <source>
        <dbReference type="SAM" id="SignalP"/>
    </source>
</evidence>
<feature type="binding site" evidence="15">
    <location>
        <position position="69"/>
    </location>
    <ligand>
        <name>chlorophyll a</name>
        <dbReference type="ChEBI" id="CHEBI:58416"/>
        <label>1</label>
    </ligand>
</feature>
<keyword evidence="10" id="KW-0157">Chromophore</keyword>
<evidence type="ECO:0000256" key="1">
    <source>
        <dbReference type="ARBA" id="ARBA00004022"/>
    </source>
</evidence>
<dbReference type="Pfam" id="PF00504">
    <property type="entry name" value="Chloroa_b-bind"/>
    <property type="match status" value="1"/>
</dbReference>
<dbReference type="Gene3D" id="1.10.3460.10">
    <property type="entry name" value="Chlorophyll a/b binding protein domain"/>
    <property type="match status" value="1"/>
</dbReference>
<evidence type="ECO:0000313" key="17">
    <source>
        <dbReference type="EMBL" id="EJK54415.1"/>
    </source>
</evidence>
<comment type="caution">
    <text evidence="17">The sequence shown here is derived from an EMBL/GenBank/DDBJ whole genome shotgun (WGS) entry which is preliminary data.</text>
</comment>
<feature type="chain" id="PRO_5003836412" evidence="16">
    <location>
        <begin position="17"/>
        <end position="207"/>
    </location>
</feature>
<feature type="binding site" evidence="15">
    <location>
        <position position="182"/>
    </location>
    <ligand>
        <name>chlorophyll a</name>
        <dbReference type="ChEBI" id="CHEBI:58416"/>
        <label>1</label>
    </ligand>
</feature>
<comment type="subcellular location">
    <subcellularLocation>
        <location evidence="2">Plastid</location>
        <location evidence="2">Chloroplast thylakoid membrane</location>
    </subcellularLocation>
</comment>
<evidence type="ECO:0000256" key="15">
    <source>
        <dbReference type="PIRSR" id="PIRSR601344-1"/>
    </source>
</evidence>
<evidence type="ECO:0000256" key="2">
    <source>
        <dbReference type="ARBA" id="ARBA00004334"/>
    </source>
</evidence>
<evidence type="ECO:0000256" key="12">
    <source>
        <dbReference type="ARBA" id="ARBA00023136"/>
    </source>
</evidence>
<dbReference type="FunFam" id="1.10.3460.10:FF:000011">
    <property type="entry name" value="Fucoxanthin chlorophyll a/c protein 8"/>
    <property type="match status" value="1"/>
</dbReference>
<keyword evidence="8" id="KW-0812">Transmembrane</keyword>
<feature type="binding site" description="axial binding residue" evidence="15">
    <location>
        <position position="111"/>
    </location>
    <ligand>
        <name>chlorophyll b</name>
        <dbReference type="ChEBI" id="CHEBI:61721"/>
        <label>1</label>
    </ligand>
    <ligandPart>
        <name>Mg</name>
        <dbReference type="ChEBI" id="CHEBI:25107"/>
    </ligandPart>
</feature>
<keyword evidence="18" id="KW-1185">Reference proteome</keyword>
<dbReference type="GO" id="GO:0030076">
    <property type="term" value="C:light-harvesting complex"/>
    <property type="evidence" value="ECO:0007669"/>
    <property type="project" value="UniProtKB-KW"/>
</dbReference>
<dbReference type="GO" id="GO:0009523">
    <property type="term" value="C:photosystem II"/>
    <property type="evidence" value="ECO:0007669"/>
    <property type="project" value="UniProtKB-KW"/>
</dbReference>
<evidence type="ECO:0000256" key="14">
    <source>
        <dbReference type="ARBA" id="ARBA00023276"/>
    </source>
</evidence>
<dbReference type="eggNOG" id="ENOG502S3EU">
    <property type="taxonomic scope" value="Eukaryota"/>
</dbReference>
<keyword evidence="9" id="KW-0809">Transit peptide</keyword>
<keyword evidence="11" id="KW-0793">Thylakoid</keyword>
<evidence type="ECO:0000256" key="11">
    <source>
        <dbReference type="ARBA" id="ARBA00023078"/>
    </source>
</evidence>
<evidence type="ECO:0000256" key="9">
    <source>
        <dbReference type="ARBA" id="ARBA00022946"/>
    </source>
</evidence>
<accession>K0RMP9</accession>
<dbReference type="GO" id="GO:0009535">
    <property type="term" value="C:chloroplast thylakoid membrane"/>
    <property type="evidence" value="ECO:0007669"/>
    <property type="project" value="UniProtKB-SubCell"/>
</dbReference>
<evidence type="ECO:0000256" key="7">
    <source>
        <dbReference type="ARBA" id="ARBA00022640"/>
    </source>
</evidence>
<comment type="similarity">
    <text evidence="3">Belongs to the fucoxanthin chlorophyll protein family.</text>
</comment>
<name>K0RMP9_THAOC</name>
<evidence type="ECO:0000256" key="5">
    <source>
        <dbReference type="ARBA" id="ARBA00022528"/>
    </source>
</evidence>
<dbReference type="GO" id="GO:0016168">
    <property type="term" value="F:chlorophyll binding"/>
    <property type="evidence" value="ECO:0007669"/>
    <property type="project" value="UniProtKB-KW"/>
</dbReference>
<keyword evidence="7" id="KW-0934">Plastid</keyword>
<evidence type="ECO:0000313" key="18">
    <source>
        <dbReference type="Proteomes" id="UP000266841"/>
    </source>
</evidence>
<gene>
    <name evidence="17" type="ORF">THAOC_25963</name>
</gene>
<dbReference type="InterPro" id="IPR001344">
    <property type="entry name" value="Chloro_AB-bd_pln"/>
</dbReference>
<organism evidence="17 18">
    <name type="scientific">Thalassiosira oceanica</name>
    <name type="common">Marine diatom</name>
    <dbReference type="NCBI Taxonomy" id="159749"/>
    <lineage>
        <taxon>Eukaryota</taxon>
        <taxon>Sar</taxon>
        <taxon>Stramenopiles</taxon>
        <taxon>Ochrophyta</taxon>
        <taxon>Bacillariophyta</taxon>
        <taxon>Coscinodiscophyceae</taxon>
        <taxon>Thalassiosirophycidae</taxon>
        <taxon>Thalassiosirales</taxon>
        <taxon>Thalassiosiraceae</taxon>
        <taxon>Thalassiosira</taxon>
    </lineage>
</organism>
<proteinExistence type="inferred from homology"/>
<dbReference type="OMA" id="GGWEPEF"/>
<sequence>MMKSVAVIATLASASAFAPAQIGQSSTQLNAFESEVGAQAPLGFFDPLGMLDDADQERFDRLRYVEIKHGRIAMLAFLGQIATRSGHYLDGNIDYAGHAFSSYPSGLAALVGPDAIPKDGLAQIVALIFFLEFGVMDNVKWNGGWEPEFPGDLRNGLGVASWDRFSDASKARKRGIELNNGRAAMMGILGLMVHEQLGTDMPIIGQL</sequence>
<feature type="binding site" evidence="15">
    <location>
        <position position="66"/>
    </location>
    <ligand>
        <name>chlorophyll a</name>
        <dbReference type="ChEBI" id="CHEBI:58416"/>
        <label>1</label>
    </ligand>
</feature>
<dbReference type="EMBL" id="AGNL01035857">
    <property type="protein sequence ID" value="EJK54415.1"/>
    <property type="molecule type" value="Genomic_DNA"/>
</dbReference>
<keyword evidence="5" id="KW-0150">Chloroplast</keyword>
<keyword evidence="4 15" id="KW-0148">Chlorophyll</keyword>
<feature type="binding site" description="axial binding residue" evidence="15">
    <location>
        <position position="71"/>
    </location>
    <ligand>
        <name>chlorophyll b</name>
        <dbReference type="ChEBI" id="CHEBI:61721"/>
        <label>1</label>
    </ligand>
    <ligandPart>
        <name>Mg</name>
        <dbReference type="ChEBI" id="CHEBI:25107"/>
    </ligandPart>
</feature>
<dbReference type="InterPro" id="IPR022796">
    <property type="entry name" value="Chloroa_b-bind"/>
</dbReference>
<keyword evidence="16" id="KW-0732">Signal</keyword>
<evidence type="ECO:0000256" key="4">
    <source>
        <dbReference type="ARBA" id="ARBA00022494"/>
    </source>
</evidence>
<dbReference type="AlphaFoldDB" id="K0RMP9"/>
<feature type="binding site" evidence="15">
    <location>
        <position position="173"/>
    </location>
    <ligand>
        <name>chlorophyll a</name>
        <dbReference type="ChEBI" id="CHEBI:58416"/>
        <label>1</label>
    </ligand>
</feature>
<keyword evidence="12" id="KW-0472">Membrane</keyword>